<accession>A0A9N8DMW5</accession>
<feature type="transmembrane region" description="Helical" evidence="2">
    <location>
        <begin position="157"/>
        <end position="175"/>
    </location>
</feature>
<evidence type="ECO:0000256" key="1">
    <source>
        <dbReference type="SAM" id="MobiDB-lite"/>
    </source>
</evidence>
<keyword evidence="2" id="KW-0472">Membrane</keyword>
<dbReference type="Proteomes" id="UP001153069">
    <property type="component" value="Unassembled WGS sequence"/>
</dbReference>
<evidence type="ECO:0000313" key="4">
    <source>
        <dbReference type="Proteomes" id="UP001153069"/>
    </source>
</evidence>
<keyword evidence="4" id="KW-1185">Reference proteome</keyword>
<gene>
    <name evidence="3" type="ORF">SEMRO_215_G089010.1</name>
</gene>
<reference evidence="3" key="1">
    <citation type="submission" date="2020-06" db="EMBL/GenBank/DDBJ databases">
        <authorList>
            <consortium name="Plant Systems Biology data submission"/>
        </authorList>
    </citation>
    <scope>NUCLEOTIDE SEQUENCE</scope>
    <source>
        <strain evidence="3">D6</strain>
    </source>
</reference>
<proteinExistence type="predicted"/>
<evidence type="ECO:0000313" key="3">
    <source>
        <dbReference type="EMBL" id="CAB9504975.1"/>
    </source>
</evidence>
<organism evidence="3 4">
    <name type="scientific">Seminavis robusta</name>
    <dbReference type="NCBI Taxonomy" id="568900"/>
    <lineage>
        <taxon>Eukaryota</taxon>
        <taxon>Sar</taxon>
        <taxon>Stramenopiles</taxon>
        <taxon>Ochrophyta</taxon>
        <taxon>Bacillariophyta</taxon>
        <taxon>Bacillariophyceae</taxon>
        <taxon>Bacillariophycidae</taxon>
        <taxon>Naviculales</taxon>
        <taxon>Naviculaceae</taxon>
        <taxon>Seminavis</taxon>
    </lineage>
</organism>
<comment type="caution">
    <text evidence="3">The sequence shown here is derived from an EMBL/GenBank/DDBJ whole genome shotgun (WGS) entry which is preliminary data.</text>
</comment>
<feature type="transmembrane region" description="Helical" evidence="2">
    <location>
        <begin position="20"/>
        <end position="46"/>
    </location>
</feature>
<dbReference type="AlphaFoldDB" id="A0A9N8DMW5"/>
<keyword evidence="2" id="KW-0812">Transmembrane</keyword>
<feature type="transmembrane region" description="Helical" evidence="2">
    <location>
        <begin position="101"/>
        <end position="123"/>
    </location>
</feature>
<sequence>MAGFHSCCGFPRGYDSVYALVLGIASYLLAISSTWGCYFASVNFVFLNDEPTKYKYIERMSVGLFSYEDKSASAAMTCRLYSDAQIEGFDSALRAARAVGILANILIGSGMIVLLCLSCIAIPKSIIKGVSFVLFLGGLLQGLTFLIYASDALCETCGIYFGSGLAILCVIITLMNSTITYQIASEIEDEEDDLRWDDSFEHEEAVDKEHQTSSSDEEEEDSYIKHKHNIENSHSNSDDEEDYPGATRQIITTIINQDGSRTVEENTVNA</sequence>
<protein>
    <submittedName>
        <fullName evidence="3">Uncharacterized protein</fullName>
    </submittedName>
</protein>
<feature type="region of interest" description="Disordered" evidence="1">
    <location>
        <begin position="204"/>
        <end position="249"/>
    </location>
</feature>
<name>A0A9N8DMW5_9STRA</name>
<dbReference type="EMBL" id="CAICTM010000214">
    <property type="protein sequence ID" value="CAB9504975.1"/>
    <property type="molecule type" value="Genomic_DNA"/>
</dbReference>
<evidence type="ECO:0000256" key="2">
    <source>
        <dbReference type="SAM" id="Phobius"/>
    </source>
</evidence>
<feature type="transmembrane region" description="Helical" evidence="2">
    <location>
        <begin position="129"/>
        <end position="150"/>
    </location>
</feature>
<keyword evidence="2" id="KW-1133">Transmembrane helix</keyword>